<dbReference type="Pfam" id="PF13349">
    <property type="entry name" value="DUF4097"/>
    <property type="match status" value="1"/>
</dbReference>
<sequence>MGRLVRASLAAAVTAVVVGALGGCALLTPPARFSDEATVNEEIRTIELVDSSGSVTVRGTEGGTEVEIERTVSYRGDRPTDETHEVSGDTLELHGCGRRCTVEYTIDVPAGVDVRGSTSNGAIKLSDVGEVDVQTSNGRIELDEVAGSVIAQTSNGRIIGRDLDGDGVRATTSNGAIDLELGEPQDVEARTSNGAIDLTVPSDTYRVTTETSNGSTDIEVPNDSDGRFTLDLRTSNGSITIEED</sequence>
<organism evidence="2 3">
    <name type="scientific">Agromyces ramosus</name>
    <dbReference type="NCBI Taxonomy" id="33879"/>
    <lineage>
        <taxon>Bacteria</taxon>
        <taxon>Bacillati</taxon>
        <taxon>Actinomycetota</taxon>
        <taxon>Actinomycetes</taxon>
        <taxon>Micrococcales</taxon>
        <taxon>Microbacteriaceae</taxon>
        <taxon>Agromyces</taxon>
    </lineage>
</organism>
<evidence type="ECO:0000313" key="3">
    <source>
        <dbReference type="Proteomes" id="UP000293289"/>
    </source>
</evidence>
<reference evidence="2 3" key="1">
    <citation type="submission" date="2019-02" db="EMBL/GenBank/DDBJ databases">
        <title>Genomic Encyclopedia of Type Strains, Phase IV (KMG-IV): sequencing the most valuable type-strain genomes for metagenomic binning, comparative biology and taxonomic classification.</title>
        <authorList>
            <person name="Goeker M."/>
        </authorList>
    </citation>
    <scope>NUCLEOTIDE SEQUENCE [LARGE SCALE GENOMIC DNA]</scope>
    <source>
        <strain evidence="2 3">DSM 43045</strain>
    </source>
</reference>
<dbReference type="RefSeq" id="WP_130354494.1">
    <property type="nucleotide sequence ID" value="NZ_SGWY01000005.1"/>
</dbReference>
<dbReference type="EMBL" id="SGWY01000005">
    <property type="protein sequence ID" value="RZS63331.1"/>
    <property type="molecule type" value="Genomic_DNA"/>
</dbReference>
<dbReference type="InterPro" id="IPR025164">
    <property type="entry name" value="Toastrack_DUF4097"/>
</dbReference>
<evidence type="ECO:0000259" key="1">
    <source>
        <dbReference type="Pfam" id="PF13349"/>
    </source>
</evidence>
<gene>
    <name evidence="2" type="ORF">EV187_3646</name>
</gene>
<evidence type="ECO:0000313" key="2">
    <source>
        <dbReference type="EMBL" id="RZS63331.1"/>
    </source>
</evidence>
<comment type="caution">
    <text evidence="2">The sequence shown here is derived from an EMBL/GenBank/DDBJ whole genome shotgun (WGS) entry which is preliminary data.</text>
</comment>
<protein>
    <submittedName>
        <fullName evidence="2">Putative adhesin</fullName>
    </submittedName>
</protein>
<dbReference type="AlphaFoldDB" id="A0A4Q7M743"/>
<name>A0A4Q7M743_9MICO</name>
<proteinExistence type="predicted"/>
<dbReference type="OrthoDB" id="4331847at2"/>
<feature type="domain" description="DUF4097" evidence="1">
    <location>
        <begin position="44"/>
        <end position="243"/>
    </location>
</feature>
<accession>A0A4Q7M743</accession>
<dbReference type="PROSITE" id="PS51257">
    <property type="entry name" value="PROKAR_LIPOPROTEIN"/>
    <property type="match status" value="1"/>
</dbReference>
<dbReference type="Proteomes" id="UP000293289">
    <property type="component" value="Unassembled WGS sequence"/>
</dbReference>
<keyword evidence="3" id="KW-1185">Reference proteome</keyword>